<comment type="pathway">
    <text evidence="2">Cofactor biosynthesis; 7,8-dihydroneopterin triphosphate biosynthesis; 7,8-dihydroneopterin triphosphate from GTP: step 1/1.</text>
</comment>
<evidence type="ECO:0000259" key="12">
    <source>
        <dbReference type="Pfam" id="PF01227"/>
    </source>
</evidence>
<evidence type="ECO:0000256" key="9">
    <source>
        <dbReference type="ARBA" id="ARBA00023007"/>
    </source>
</evidence>
<evidence type="ECO:0000256" key="1">
    <source>
        <dbReference type="ARBA" id="ARBA00001052"/>
    </source>
</evidence>
<evidence type="ECO:0000256" key="10">
    <source>
        <dbReference type="ARBA" id="ARBA00023134"/>
    </source>
</evidence>
<dbReference type="GO" id="GO:0006729">
    <property type="term" value="P:tetrahydrobiopterin biosynthetic process"/>
    <property type="evidence" value="ECO:0007669"/>
    <property type="project" value="UniProtKB-KW"/>
</dbReference>
<comment type="subunit">
    <text evidence="4">Toroid-shaped homodecamer, composed of two pentamers of five dimers.</text>
</comment>
<dbReference type="OrthoDB" id="4966at2759"/>
<keyword evidence="9" id="KW-0783">Tetrahydrobiopterin biosynthesis</keyword>
<dbReference type="SUPFAM" id="SSF55620">
    <property type="entry name" value="Tetrahydrobiopterin biosynthesis enzymes-like"/>
    <property type="match status" value="1"/>
</dbReference>
<dbReference type="FunFam" id="1.10.286.10:FF:000003">
    <property type="entry name" value="GTP cyclohydrolase 1"/>
    <property type="match status" value="1"/>
</dbReference>
<dbReference type="GO" id="GO:0008270">
    <property type="term" value="F:zinc ion binding"/>
    <property type="evidence" value="ECO:0007669"/>
    <property type="project" value="TreeGrafter"/>
</dbReference>
<dbReference type="InterPro" id="IPR001474">
    <property type="entry name" value="GTP_CycHdrlase_I"/>
</dbReference>
<name>A0A3P6UFV1_LITSI</name>
<dbReference type="InterPro" id="IPR043134">
    <property type="entry name" value="GTP-CH-I_N"/>
</dbReference>
<dbReference type="Gene3D" id="3.30.1130.10">
    <property type="match status" value="2"/>
</dbReference>
<dbReference type="GO" id="GO:0046148">
    <property type="term" value="P:pigment biosynthetic process"/>
    <property type="evidence" value="ECO:0007669"/>
    <property type="project" value="UniProtKB-ARBA"/>
</dbReference>
<dbReference type="HAMAP" id="MF_00223">
    <property type="entry name" value="FolE"/>
    <property type="match status" value="1"/>
</dbReference>
<dbReference type="GO" id="GO:0003934">
    <property type="term" value="F:GTP cyclohydrolase I activity"/>
    <property type="evidence" value="ECO:0007669"/>
    <property type="project" value="UniProtKB-EC"/>
</dbReference>
<dbReference type="Proteomes" id="UP000277928">
    <property type="component" value="Unassembled WGS sequence"/>
</dbReference>
<dbReference type="PROSITE" id="PS00859">
    <property type="entry name" value="GTP_CYCLOHYDROL_1_1"/>
    <property type="match status" value="1"/>
</dbReference>
<dbReference type="UniPathway" id="UPA00848">
    <property type="reaction ID" value="UER00151"/>
</dbReference>
<protein>
    <recommendedName>
        <fullName evidence="6">GTP cyclohydrolase 1</fullName>
        <ecNumber evidence="5">3.5.4.16</ecNumber>
    </recommendedName>
    <alternativeName>
        <fullName evidence="11">GTP cyclohydrolase I</fullName>
    </alternativeName>
</protein>
<evidence type="ECO:0000256" key="4">
    <source>
        <dbReference type="ARBA" id="ARBA00011857"/>
    </source>
</evidence>
<dbReference type="InterPro" id="IPR043133">
    <property type="entry name" value="GTP-CH-I_C/QueF"/>
</dbReference>
<evidence type="ECO:0000256" key="7">
    <source>
        <dbReference type="ARBA" id="ARBA00022741"/>
    </source>
</evidence>
<reference evidence="13 14" key="1">
    <citation type="submission" date="2018-08" db="EMBL/GenBank/DDBJ databases">
        <authorList>
            <person name="Laetsch R D."/>
            <person name="Stevens L."/>
            <person name="Kumar S."/>
            <person name="Blaxter L. M."/>
        </authorList>
    </citation>
    <scope>NUCLEOTIDE SEQUENCE [LARGE SCALE GENOMIC DNA]</scope>
</reference>
<gene>
    <name evidence="13" type="ORF">NLS_LOCUS3851</name>
</gene>
<dbReference type="OMA" id="ITSCMMD"/>
<keyword evidence="10" id="KW-0342">GTP-binding</keyword>
<dbReference type="EMBL" id="UYRX01000224">
    <property type="protein sequence ID" value="VDK77898.1"/>
    <property type="molecule type" value="Genomic_DNA"/>
</dbReference>
<dbReference type="Pfam" id="PF01227">
    <property type="entry name" value="GTP_cyclohydroI"/>
    <property type="match status" value="1"/>
</dbReference>
<feature type="domain" description="GTP cyclohydrolase I" evidence="12">
    <location>
        <begin position="30"/>
        <end position="121"/>
    </location>
</feature>
<keyword evidence="14" id="KW-1185">Reference proteome</keyword>
<evidence type="ECO:0000256" key="11">
    <source>
        <dbReference type="ARBA" id="ARBA00030854"/>
    </source>
</evidence>
<dbReference type="STRING" id="42156.A0A3P6UFV1"/>
<dbReference type="InterPro" id="IPR018234">
    <property type="entry name" value="GTP_CycHdrlase_I_CS"/>
</dbReference>
<keyword evidence="7" id="KW-0547">Nucleotide-binding</keyword>
<evidence type="ECO:0000256" key="5">
    <source>
        <dbReference type="ARBA" id="ARBA00012715"/>
    </source>
</evidence>
<dbReference type="PANTHER" id="PTHR11109:SF7">
    <property type="entry name" value="GTP CYCLOHYDROLASE 1"/>
    <property type="match status" value="1"/>
</dbReference>
<dbReference type="PANTHER" id="PTHR11109">
    <property type="entry name" value="GTP CYCLOHYDROLASE I"/>
    <property type="match status" value="1"/>
</dbReference>
<dbReference type="GO" id="GO:0005737">
    <property type="term" value="C:cytoplasm"/>
    <property type="evidence" value="ECO:0007669"/>
    <property type="project" value="TreeGrafter"/>
</dbReference>
<evidence type="ECO:0000256" key="3">
    <source>
        <dbReference type="ARBA" id="ARBA00008085"/>
    </source>
</evidence>
<dbReference type="GO" id="GO:0046654">
    <property type="term" value="P:tetrahydrofolate biosynthetic process"/>
    <property type="evidence" value="ECO:0007669"/>
    <property type="project" value="InterPro"/>
</dbReference>
<comment type="similarity">
    <text evidence="3">Belongs to the GTP cyclohydrolase I family.</text>
</comment>
<evidence type="ECO:0000256" key="6">
    <source>
        <dbReference type="ARBA" id="ARBA00017272"/>
    </source>
</evidence>
<keyword evidence="8" id="KW-0378">Hydrolase</keyword>
<dbReference type="InterPro" id="IPR020602">
    <property type="entry name" value="GTP_CycHdrlase_I_dom"/>
</dbReference>
<dbReference type="EC" id="3.5.4.16" evidence="5"/>
<sequence length="191" mass="21744">MQENMQMQQTQCNNVEQYSSVLSTKHENLSQAYETIIRHCGDDCNRQGLMKTPERAAKAMLFFTKGYEDNLDDLINGAVFNEDHDDMVIVKDIEIFSLCEHHLVPFIGKAHIGYIPNKKVLVQERLTKQIAAALSKAIQPFGVGVVLEASHMCMVMRGIQKINAVTITSCMMDAFREDAKTREEFWKLIKS</sequence>
<comment type="catalytic activity">
    <reaction evidence="1">
        <text>GTP + H2O = 7,8-dihydroneopterin 3'-triphosphate + formate + H(+)</text>
        <dbReference type="Rhea" id="RHEA:17473"/>
        <dbReference type="ChEBI" id="CHEBI:15377"/>
        <dbReference type="ChEBI" id="CHEBI:15378"/>
        <dbReference type="ChEBI" id="CHEBI:15740"/>
        <dbReference type="ChEBI" id="CHEBI:37565"/>
        <dbReference type="ChEBI" id="CHEBI:58462"/>
        <dbReference type="EC" id="3.5.4.16"/>
    </reaction>
</comment>
<dbReference type="GO" id="GO:0005525">
    <property type="term" value="F:GTP binding"/>
    <property type="evidence" value="ECO:0007669"/>
    <property type="project" value="UniProtKB-KW"/>
</dbReference>
<evidence type="ECO:0000256" key="2">
    <source>
        <dbReference type="ARBA" id="ARBA00005080"/>
    </source>
</evidence>
<accession>A0A3P6UFV1</accession>
<organism evidence="13 14">
    <name type="scientific">Litomosoides sigmodontis</name>
    <name type="common">Filarial nematode worm</name>
    <dbReference type="NCBI Taxonomy" id="42156"/>
    <lineage>
        <taxon>Eukaryota</taxon>
        <taxon>Metazoa</taxon>
        <taxon>Ecdysozoa</taxon>
        <taxon>Nematoda</taxon>
        <taxon>Chromadorea</taxon>
        <taxon>Rhabditida</taxon>
        <taxon>Spirurina</taxon>
        <taxon>Spiruromorpha</taxon>
        <taxon>Filarioidea</taxon>
        <taxon>Onchocercidae</taxon>
        <taxon>Litomosoides</taxon>
    </lineage>
</organism>
<dbReference type="AlphaFoldDB" id="A0A3P6UFV1"/>
<evidence type="ECO:0000313" key="14">
    <source>
        <dbReference type="Proteomes" id="UP000277928"/>
    </source>
</evidence>
<evidence type="ECO:0000256" key="8">
    <source>
        <dbReference type="ARBA" id="ARBA00022801"/>
    </source>
</evidence>
<dbReference type="Gene3D" id="1.10.286.10">
    <property type="match status" value="1"/>
</dbReference>
<dbReference type="FunFam" id="3.30.1130.10:FF:000012">
    <property type="entry name" value="GTP cyclohydrolase 1"/>
    <property type="match status" value="1"/>
</dbReference>
<proteinExistence type="inferred from homology"/>
<evidence type="ECO:0000313" key="13">
    <source>
        <dbReference type="EMBL" id="VDK77898.1"/>
    </source>
</evidence>